<dbReference type="SUPFAM" id="SSF53098">
    <property type="entry name" value="Ribonuclease H-like"/>
    <property type="match status" value="1"/>
</dbReference>
<dbReference type="Pfam" id="PF07727">
    <property type="entry name" value="RVT_2"/>
    <property type="match status" value="1"/>
</dbReference>
<dbReference type="Proteomes" id="UP000075243">
    <property type="component" value="Unassembled WGS sequence"/>
</dbReference>
<evidence type="ECO:0000259" key="2">
    <source>
        <dbReference type="Pfam" id="PF07727"/>
    </source>
</evidence>
<keyword evidence="4" id="KW-0548">Nucleotidyltransferase</keyword>
<keyword evidence="4" id="KW-0808">Transferase</keyword>
<dbReference type="PANTHER" id="PTHR11439">
    <property type="entry name" value="GAG-POL-RELATED RETROTRANSPOSON"/>
    <property type="match status" value="1"/>
</dbReference>
<dbReference type="PANTHER" id="PTHR11439:SF442">
    <property type="entry name" value="CYSTEINE-RICH RLK (RECEPTOR-LIKE PROTEIN KINASE) 8"/>
    <property type="match status" value="1"/>
</dbReference>
<evidence type="ECO:0000256" key="1">
    <source>
        <dbReference type="SAM" id="MobiDB-lite"/>
    </source>
</evidence>
<dbReference type="Gramene" id="C.cajan_32228.t">
    <property type="protein sequence ID" value="C.cajan_32228.t"/>
    <property type="gene ID" value="C.cajan_32228"/>
</dbReference>
<feature type="domain" description="Retroviral polymerase SH3-like" evidence="3">
    <location>
        <begin position="123"/>
        <end position="183"/>
    </location>
</feature>
<dbReference type="EC" id="2.7.7.6" evidence="4"/>
<dbReference type="InterPro" id="IPR012337">
    <property type="entry name" value="RNaseH-like_sf"/>
</dbReference>
<proteinExistence type="predicted"/>
<dbReference type="InterPro" id="IPR057670">
    <property type="entry name" value="SH3_retrovirus"/>
</dbReference>
<feature type="region of interest" description="Disordered" evidence="1">
    <location>
        <begin position="190"/>
        <end position="220"/>
    </location>
</feature>
<reference evidence="4" key="1">
    <citation type="journal article" date="2012" name="Nat. Biotechnol.">
        <title>Draft genome sequence of pigeonpea (Cajanus cajan), an orphan legume crop of resource-poor farmers.</title>
        <authorList>
            <person name="Varshney R.K."/>
            <person name="Chen W."/>
            <person name="Li Y."/>
            <person name="Bharti A.K."/>
            <person name="Saxena R.K."/>
            <person name="Schlueter J.A."/>
            <person name="Donoghue M.T."/>
            <person name="Azam S."/>
            <person name="Fan G."/>
            <person name="Whaley A.M."/>
            <person name="Farmer A.D."/>
            <person name="Sheridan J."/>
            <person name="Iwata A."/>
            <person name="Tuteja R."/>
            <person name="Penmetsa R.V."/>
            <person name="Wu W."/>
            <person name="Upadhyaya H.D."/>
            <person name="Yang S.P."/>
            <person name="Shah T."/>
            <person name="Saxena K.B."/>
            <person name="Michael T."/>
            <person name="McCombie W.R."/>
            <person name="Yang B."/>
            <person name="Zhang G."/>
            <person name="Yang H."/>
            <person name="Wang J."/>
            <person name="Spillane C."/>
            <person name="Cook D.R."/>
            <person name="May G.D."/>
            <person name="Xu X."/>
            <person name="Jackson S.A."/>
        </authorList>
    </citation>
    <scope>NUCLEOTIDE SEQUENCE [LARGE SCALE GENOMIC DNA]</scope>
</reference>
<evidence type="ECO:0000313" key="5">
    <source>
        <dbReference type="Proteomes" id="UP000075243"/>
    </source>
</evidence>
<dbReference type="AlphaFoldDB" id="A0A151RW39"/>
<dbReference type="EMBL" id="KQ483548">
    <property type="protein sequence ID" value="KYP46727.1"/>
    <property type="molecule type" value="Genomic_DNA"/>
</dbReference>
<organism evidence="4 5">
    <name type="scientific">Cajanus cajan</name>
    <name type="common">Pigeon pea</name>
    <name type="synonym">Cajanus indicus</name>
    <dbReference type="NCBI Taxonomy" id="3821"/>
    <lineage>
        <taxon>Eukaryota</taxon>
        <taxon>Viridiplantae</taxon>
        <taxon>Streptophyta</taxon>
        <taxon>Embryophyta</taxon>
        <taxon>Tracheophyta</taxon>
        <taxon>Spermatophyta</taxon>
        <taxon>Magnoliopsida</taxon>
        <taxon>eudicotyledons</taxon>
        <taxon>Gunneridae</taxon>
        <taxon>Pentapetalae</taxon>
        <taxon>rosids</taxon>
        <taxon>fabids</taxon>
        <taxon>Fabales</taxon>
        <taxon>Fabaceae</taxon>
        <taxon>Papilionoideae</taxon>
        <taxon>50 kb inversion clade</taxon>
        <taxon>NPAAA clade</taxon>
        <taxon>indigoferoid/millettioid clade</taxon>
        <taxon>Phaseoleae</taxon>
        <taxon>Cajanus</taxon>
    </lineage>
</organism>
<gene>
    <name evidence="4" type="ORF">KK1_031631</name>
</gene>
<sequence>MHKKRYSKTSNTNIYGPKSIWVPKTKIIFVADLFNKKKKCLFCKRIQNEKGISIASIRSDHGGEFENEQFQYQLPNTSRQKQLIYTSCYIQNKIYLRPILKKTPYELWKGRAPNISYFHPFGCKCFILNTKDNLGKFDSKIDEGILLGYSKRSRAYRVFNNKTKTVEEAIHVKFDENKPDKETSELGTFFENMQVDKNQSKEDESKGNENQQDDKEEREPVNLKLMQDEFEMSMMGELKFFLGLQIVQSDEGIKIHQTKYTKELLKKYKMDDAKSMKTLMHPSKTLGLDEDSLDVDITMYWGMVGLLLYLTASRTEIMFSVCVCARFQVRPKEVYLQAVKRILRYLKGTTNLGISFYRSHNFSLLGYYDADYAWDKWERKSTSGGCHFLGHCLVSWSRIHKSKLQWVSQPEFKSLASLVAKIQYIYNLLLELHIRSKKQPLIWCDNQEAVLLSTNPVLHTKTKHFELDLWFVRERMARGQNQVRHIPVRFQVADLLDESQSSAIFLDLRDKLDKQSTLSLKGDKNDIKSTFY</sequence>
<dbReference type="Pfam" id="PF25597">
    <property type="entry name" value="SH3_retrovirus"/>
    <property type="match status" value="1"/>
</dbReference>
<dbReference type="CDD" id="cd09272">
    <property type="entry name" value="RNase_HI_RT_Ty1"/>
    <property type="match status" value="1"/>
</dbReference>
<feature type="compositionally biased region" description="Basic and acidic residues" evidence="1">
    <location>
        <begin position="198"/>
        <end position="220"/>
    </location>
</feature>
<dbReference type="GO" id="GO:0003899">
    <property type="term" value="F:DNA-directed RNA polymerase activity"/>
    <property type="evidence" value="ECO:0007669"/>
    <property type="project" value="UniProtKB-EC"/>
</dbReference>
<protein>
    <submittedName>
        <fullName evidence="4">Copia protein</fullName>
        <ecNumber evidence="4">2.7.7.6</ecNumber>
    </submittedName>
</protein>
<name>A0A151RW39_CAJCA</name>
<keyword evidence="5" id="KW-1185">Reference proteome</keyword>
<evidence type="ECO:0000259" key="3">
    <source>
        <dbReference type="Pfam" id="PF25597"/>
    </source>
</evidence>
<accession>A0A151RW39</accession>
<dbReference type="InterPro" id="IPR013103">
    <property type="entry name" value="RVT_2"/>
</dbReference>
<feature type="domain" description="Reverse transcriptase Ty1/copia-type" evidence="2">
    <location>
        <begin position="224"/>
        <end position="280"/>
    </location>
</feature>
<evidence type="ECO:0000313" key="4">
    <source>
        <dbReference type="EMBL" id="KYP46727.1"/>
    </source>
</evidence>